<comment type="caution">
    <text evidence="2">The sequence shown here is derived from an EMBL/GenBank/DDBJ whole genome shotgun (WGS) entry which is preliminary data.</text>
</comment>
<organism evidence="2 3">
    <name type="scientific">Portunus trituberculatus</name>
    <name type="common">Swimming crab</name>
    <name type="synonym">Neptunus trituberculatus</name>
    <dbReference type="NCBI Taxonomy" id="210409"/>
    <lineage>
        <taxon>Eukaryota</taxon>
        <taxon>Metazoa</taxon>
        <taxon>Ecdysozoa</taxon>
        <taxon>Arthropoda</taxon>
        <taxon>Crustacea</taxon>
        <taxon>Multicrustacea</taxon>
        <taxon>Malacostraca</taxon>
        <taxon>Eumalacostraca</taxon>
        <taxon>Eucarida</taxon>
        <taxon>Decapoda</taxon>
        <taxon>Pleocyemata</taxon>
        <taxon>Brachyura</taxon>
        <taxon>Eubrachyura</taxon>
        <taxon>Portunoidea</taxon>
        <taxon>Portunidae</taxon>
        <taxon>Portuninae</taxon>
        <taxon>Portunus</taxon>
    </lineage>
</organism>
<dbReference type="EMBL" id="VSRR010002038">
    <property type="protein sequence ID" value="MPC29233.1"/>
    <property type="molecule type" value="Genomic_DNA"/>
</dbReference>
<sequence length="88" mass="9221">MGSRSLARVSLLDDVPEETGDPPGRQLFTFLRGKKGLGRGIRGGIQSIKPSKTAPRAPVTASDFHVMGALVFPGACFRGGWLLGGRAA</sequence>
<evidence type="ECO:0000256" key="1">
    <source>
        <dbReference type="SAM" id="MobiDB-lite"/>
    </source>
</evidence>
<protein>
    <submittedName>
        <fullName evidence="2">Uncharacterized protein</fullName>
    </submittedName>
</protein>
<accession>A0A5B7E7S2</accession>
<dbReference type="Proteomes" id="UP000324222">
    <property type="component" value="Unassembled WGS sequence"/>
</dbReference>
<reference evidence="2 3" key="1">
    <citation type="submission" date="2019-05" db="EMBL/GenBank/DDBJ databases">
        <title>Another draft genome of Portunus trituberculatus and its Hox gene families provides insights of decapod evolution.</title>
        <authorList>
            <person name="Jeong J.-H."/>
            <person name="Song I."/>
            <person name="Kim S."/>
            <person name="Choi T."/>
            <person name="Kim D."/>
            <person name="Ryu S."/>
            <person name="Kim W."/>
        </authorList>
    </citation>
    <scope>NUCLEOTIDE SEQUENCE [LARGE SCALE GENOMIC DNA]</scope>
    <source>
        <tissue evidence="2">Muscle</tissue>
    </source>
</reference>
<dbReference type="AlphaFoldDB" id="A0A5B7E7S2"/>
<gene>
    <name evidence="2" type="ORF">E2C01_022455</name>
</gene>
<keyword evidence="3" id="KW-1185">Reference proteome</keyword>
<name>A0A5B7E7S2_PORTR</name>
<feature type="region of interest" description="Disordered" evidence="1">
    <location>
        <begin position="1"/>
        <end position="28"/>
    </location>
</feature>
<evidence type="ECO:0000313" key="2">
    <source>
        <dbReference type="EMBL" id="MPC29233.1"/>
    </source>
</evidence>
<proteinExistence type="predicted"/>
<evidence type="ECO:0000313" key="3">
    <source>
        <dbReference type="Proteomes" id="UP000324222"/>
    </source>
</evidence>